<keyword evidence="2" id="KW-1185">Reference proteome</keyword>
<dbReference type="RefSeq" id="XP_031936238.1">
    <property type="nucleotide sequence ID" value="XM_032083385.1"/>
</dbReference>
<dbReference type="OrthoDB" id="3512845at2759"/>
<protein>
    <submittedName>
        <fullName evidence="1">P-loop containing nucleoside triphosphate hydrolase protein</fullName>
    </submittedName>
</protein>
<dbReference type="GeneID" id="43668076"/>
<proteinExistence type="predicted"/>
<dbReference type="EMBL" id="ML736845">
    <property type="protein sequence ID" value="KAE8398919.1"/>
    <property type="molecule type" value="Genomic_DNA"/>
</dbReference>
<dbReference type="Gene3D" id="3.40.50.300">
    <property type="entry name" value="P-loop containing nucleotide triphosphate hydrolases"/>
    <property type="match status" value="1"/>
</dbReference>
<name>A0A5N7CY82_9EURO</name>
<dbReference type="GO" id="GO:0016787">
    <property type="term" value="F:hydrolase activity"/>
    <property type="evidence" value="ECO:0007669"/>
    <property type="project" value="UniProtKB-KW"/>
</dbReference>
<accession>A0A5N7CY82</accession>
<evidence type="ECO:0000313" key="1">
    <source>
        <dbReference type="EMBL" id="KAE8398919.1"/>
    </source>
</evidence>
<keyword evidence="1" id="KW-0378">Hydrolase</keyword>
<dbReference type="SUPFAM" id="SSF52540">
    <property type="entry name" value="P-loop containing nucleoside triphosphate hydrolases"/>
    <property type="match status" value="1"/>
</dbReference>
<dbReference type="Pfam" id="PF13671">
    <property type="entry name" value="AAA_33"/>
    <property type="match status" value="1"/>
</dbReference>
<dbReference type="Proteomes" id="UP000325579">
    <property type="component" value="Unassembled WGS sequence"/>
</dbReference>
<gene>
    <name evidence="1" type="ORF">BDV37DRAFT_262091</name>
</gene>
<organism evidence="1 2">
    <name type="scientific">Aspergillus pseudonomiae</name>
    <dbReference type="NCBI Taxonomy" id="1506151"/>
    <lineage>
        <taxon>Eukaryota</taxon>
        <taxon>Fungi</taxon>
        <taxon>Dikarya</taxon>
        <taxon>Ascomycota</taxon>
        <taxon>Pezizomycotina</taxon>
        <taxon>Eurotiomycetes</taxon>
        <taxon>Eurotiomycetidae</taxon>
        <taxon>Eurotiales</taxon>
        <taxon>Aspergillaceae</taxon>
        <taxon>Aspergillus</taxon>
        <taxon>Aspergillus subgen. Circumdati</taxon>
    </lineage>
</organism>
<sequence length="157" mass="18014">MTCGIAGSGKSSLAHSIISAYPSFHRLSIDYYVYSRHGLYDVDYPKEQYEGYQLEAEKALRAELITALTRGQVDLVLDFSFAFRAVREEWKRLIEGLGGRWVLVFLDVDAAELRRRVQARNERVDKDGDSAFYVTEEILEQYLEGFERPHGEGEIVL</sequence>
<dbReference type="AlphaFoldDB" id="A0A5N7CY82"/>
<evidence type="ECO:0000313" key="2">
    <source>
        <dbReference type="Proteomes" id="UP000325579"/>
    </source>
</evidence>
<reference evidence="1 2" key="1">
    <citation type="submission" date="2019-04" db="EMBL/GenBank/DDBJ databases">
        <authorList>
            <consortium name="DOE Joint Genome Institute"/>
            <person name="Mondo S."/>
            <person name="Kjaerbolling I."/>
            <person name="Vesth T."/>
            <person name="Frisvad J.C."/>
            <person name="Nybo J.L."/>
            <person name="Theobald S."/>
            <person name="Kildgaard S."/>
            <person name="Isbrandt T."/>
            <person name="Kuo A."/>
            <person name="Sato A."/>
            <person name="Lyhne E.K."/>
            <person name="Kogle M.E."/>
            <person name="Wiebenga A."/>
            <person name="Kun R.S."/>
            <person name="Lubbers R.J."/>
            <person name="Makela M.R."/>
            <person name="Barry K."/>
            <person name="Chovatia M."/>
            <person name="Clum A."/>
            <person name="Daum C."/>
            <person name="Haridas S."/>
            <person name="He G."/>
            <person name="LaButti K."/>
            <person name="Lipzen A."/>
            <person name="Riley R."/>
            <person name="Salamov A."/>
            <person name="Simmons B.A."/>
            <person name="Magnuson J.K."/>
            <person name="Henrissat B."/>
            <person name="Mortensen U.H."/>
            <person name="Larsen T.O."/>
            <person name="Devries R.P."/>
            <person name="Grigoriev I.V."/>
            <person name="Machida M."/>
            <person name="Baker S.E."/>
            <person name="Andersen M.R."/>
            <person name="Cantor M.N."/>
            <person name="Hua S.X."/>
        </authorList>
    </citation>
    <scope>NUCLEOTIDE SEQUENCE [LARGE SCALE GENOMIC DNA]</scope>
    <source>
        <strain evidence="1 2">CBS 119388</strain>
    </source>
</reference>
<dbReference type="InterPro" id="IPR027417">
    <property type="entry name" value="P-loop_NTPase"/>
</dbReference>